<reference evidence="1 2" key="1">
    <citation type="journal article" date="2021" name="Int. J. Syst. Evol. Microbiol.">
        <title>Reticulibacter mediterranei gen. nov., sp. nov., within the new family Reticulibacteraceae fam. nov., and Ktedonospora formicarum gen. nov., sp. nov., Ktedonobacter robiniae sp. nov., Dictyobacter formicarum sp. nov. and Dictyobacter arantiisoli sp. nov., belonging to the class Ktedonobacteria.</title>
        <authorList>
            <person name="Yabe S."/>
            <person name="Zheng Y."/>
            <person name="Wang C.M."/>
            <person name="Sakai Y."/>
            <person name="Abe K."/>
            <person name="Yokota A."/>
            <person name="Donadio S."/>
            <person name="Cavaletti L."/>
            <person name="Monciardini P."/>
        </authorList>
    </citation>
    <scope>NUCLEOTIDE SEQUENCE [LARGE SCALE GENOMIC DNA]</scope>
    <source>
        <strain evidence="1 2">SOSP1-30</strain>
    </source>
</reference>
<accession>A0ABQ3UJI9</accession>
<dbReference type="RefSeq" id="WP_201369761.1">
    <property type="nucleotide sequence ID" value="NZ_BNJG01000001.1"/>
</dbReference>
<comment type="caution">
    <text evidence="1">The sequence shown here is derived from an EMBL/GenBank/DDBJ whole genome shotgun (WGS) entry which is preliminary data.</text>
</comment>
<organism evidence="1 2">
    <name type="scientific">Ktedonobacter robiniae</name>
    <dbReference type="NCBI Taxonomy" id="2778365"/>
    <lineage>
        <taxon>Bacteria</taxon>
        <taxon>Bacillati</taxon>
        <taxon>Chloroflexota</taxon>
        <taxon>Ktedonobacteria</taxon>
        <taxon>Ktedonobacterales</taxon>
        <taxon>Ktedonobacteraceae</taxon>
        <taxon>Ktedonobacter</taxon>
    </lineage>
</organism>
<proteinExistence type="predicted"/>
<evidence type="ECO:0000313" key="1">
    <source>
        <dbReference type="EMBL" id="GHO52901.1"/>
    </source>
</evidence>
<sequence length="56" mass="6171">MVYLGDESGNWVHGEVVEVNDYGEVRIAYAVGSRGEAYYTQTVLEALDKTCVRADA</sequence>
<protein>
    <submittedName>
        <fullName evidence="1">Uncharacterized protein</fullName>
    </submittedName>
</protein>
<gene>
    <name evidence="1" type="ORF">KSB_13760</name>
</gene>
<keyword evidence="2" id="KW-1185">Reference proteome</keyword>
<evidence type="ECO:0000313" key="2">
    <source>
        <dbReference type="Proteomes" id="UP000654345"/>
    </source>
</evidence>
<dbReference type="Proteomes" id="UP000654345">
    <property type="component" value="Unassembled WGS sequence"/>
</dbReference>
<name>A0ABQ3UJI9_9CHLR</name>
<dbReference type="EMBL" id="BNJG01000001">
    <property type="protein sequence ID" value="GHO52901.1"/>
    <property type="molecule type" value="Genomic_DNA"/>
</dbReference>